<feature type="domain" description="HTH luxR-type" evidence="4">
    <location>
        <begin position="865"/>
        <end position="922"/>
    </location>
</feature>
<feature type="transmembrane region" description="Helical" evidence="2">
    <location>
        <begin position="722"/>
        <end position="738"/>
    </location>
</feature>
<comment type="caution">
    <text evidence="5">The sequence shown here is derived from an EMBL/GenBank/DDBJ whole genome shotgun (WGS) entry which is preliminary data.</text>
</comment>
<dbReference type="Gene3D" id="2.130.10.10">
    <property type="entry name" value="YVTN repeat-like/Quinoprotein amine dehydrogenase"/>
    <property type="match status" value="2"/>
</dbReference>
<dbReference type="Gene3D" id="2.60.40.10">
    <property type="entry name" value="Immunoglobulins"/>
    <property type="match status" value="1"/>
</dbReference>
<feature type="coiled-coil region" evidence="1">
    <location>
        <begin position="740"/>
        <end position="784"/>
    </location>
</feature>
<dbReference type="InterPro" id="IPR015943">
    <property type="entry name" value="WD40/YVTN_repeat-like_dom_sf"/>
</dbReference>
<dbReference type="EMBL" id="JAUOEM010000006">
    <property type="protein sequence ID" value="MDO5988983.1"/>
    <property type="molecule type" value="Genomic_DNA"/>
</dbReference>
<dbReference type="Proteomes" id="UP001176891">
    <property type="component" value="Unassembled WGS sequence"/>
</dbReference>
<dbReference type="InterPro" id="IPR011047">
    <property type="entry name" value="Quinoprotein_ADH-like_sf"/>
</dbReference>
<evidence type="ECO:0000256" key="1">
    <source>
        <dbReference type="SAM" id="Coils"/>
    </source>
</evidence>
<organism evidence="5 6">
    <name type="scientific">Flavivirga amylovorans</name>
    <dbReference type="NCBI Taxonomy" id="870486"/>
    <lineage>
        <taxon>Bacteria</taxon>
        <taxon>Pseudomonadati</taxon>
        <taxon>Bacteroidota</taxon>
        <taxon>Flavobacteriia</taxon>
        <taxon>Flavobacteriales</taxon>
        <taxon>Flavobacteriaceae</taxon>
        <taxon>Flavivirga</taxon>
    </lineage>
</organism>
<feature type="chain" id="PRO_5045409013" evidence="3">
    <location>
        <begin position="21"/>
        <end position="926"/>
    </location>
</feature>
<dbReference type="Gene3D" id="1.10.10.10">
    <property type="entry name" value="Winged helix-like DNA-binding domain superfamily/Winged helix DNA-binding domain"/>
    <property type="match status" value="1"/>
</dbReference>
<evidence type="ECO:0000313" key="5">
    <source>
        <dbReference type="EMBL" id="MDO5988983.1"/>
    </source>
</evidence>
<evidence type="ECO:0000256" key="3">
    <source>
        <dbReference type="SAM" id="SignalP"/>
    </source>
</evidence>
<protein>
    <submittedName>
        <fullName evidence="5">Transcriptional regulator</fullName>
    </submittedName>
</protein>
<dbReference type="InterPro" id="IPR000792">
    <property type="entry name" value="Tscrpt_reg_LuxR_C"/>
</dbReference>
<dbReference type="InterPro" id="IPR016032">
    <property type="entry name" value="Sig_transdc_resp-reg_C-effctor"/>
</dbReference>
<dbReference type="SMART" id="SM00421">
    <property type="entry name" value="HTH_LUXR"/>
    <property type="match status" value="1"/>
</dbReference>
<keyword evidence="3" id="KW-0732">Signal</keyword>
<name>A0ABT8X4S9_9FLAO</name>
<dbReference type="RefSeq" id="WP_303283630.1">
    <property type="nucleotide sequence ID" value="NZ_BAABCZ010000012.1"/>
</dbReference>
<keyword evidence="2" id="KW-0472">Membrane</keyword>
<evidence type="ECO:0000256" key="2">
    <source>
        <dbReference type="SAM" id="Phobius"/>
    </source>
</evidence>
<keyword evidence="1" id="KW-0175">Coiled coil</keyword>
<proteinExistence type="predicted"/>
<accession>A0ABT8X4S9</accession>
<dbReference type="SUPFAM" id="SSF46894">
    <property type="entry name" value="C-terminal effector domain of the bipartite response regulators"/>
    <property type="match status" value="1"/>
</dbReference>
<feature type="signal peptide" evidence="3">
    <location>
        <begin position="1"/>
        <end position="20"/>
    </location>
</feature>
<dbReference type="Pfam" id="PF00196">
    <property type="entry name" value="GerE"/>
    <property type="match status" value="1"/>
</dbReference>
<keyword evidence="2" id="KW-0812">Transmembrane</keyword>
<evidence type="ECO:0000259" key="4">
    <source>
        <dbReference type="SMART" id="SM00421"/>
    </source>
</evidence>
<reference evidence="5" key="1">
    <citation type="submission" date="2023-07" db="EMBL/GenBank/DDBJ databases">
        <title>Two novel species in the genus Flavivirga.</title>
        <authorList>
            <person name="Kwon K."/>
        </authorList>
    </citation>
    <scope>NUCLEOTIDE SEQUENCE</scope>
    <source>
        <strain evidence="5">KACC 14157</strain>
    </source>
</reference>
<dbReference type="InterPro" id="IPR013783">
    <property type="entry name" value="Ig-like_fold"/>
</dbReference>
<keyword evidence="2" id="KW-1133">Transmembrane helix</keyword>
<sequence length="926" mass="107265">MNFKNIFLLISICFFSELYAQYTPFFQNYSLTEFNAGNQNWGVSVAENGKLYVANDKGLVEFDGLKWRFFQLPNKTIIRSVLAHKDIIYTGSYEEFGYWKKNQKGELIYTSLSNVQEQKESLSEEFWQILHHNGDIFFRSFLNLYIYRDNKIIKIEPQSTIISCNIVDDNIYVSTLKDGIFILQDETLVPLINGELNNVKVISITKFKNKLLITTSLKGCYLYDGKVLEPWQPEINEIIKEQQLNSFLELDNTNMVFGTIKNGVYVTDNSGKILFHINKENGLLNNTVLSQGLGKNNKLWIGLDNGIALINLNYSHTFYNDNSGELGAVYDIINYKNTLYIGSNTGLFYLDNKDNTLKFIEGSQGQVWELKEINGDLFCGHNSGTFLVQNKTLEKISSSTGGWIIKKVPESKNMFIQGTYAGLVRYDYQNGNWTAKHLGGTTIPIKYLVFEDQYTAWVAHAYKGVLRVKFDKNYDTIQIKDYKNKGLHSDFNVRVHNIKNTICFKTNEGWQKYEALIDSIVPNDLLNETFGIDTNIISEPNTDLLVTKNKKDKISFVSLIDGKIDLELPNELFQKSLVVDGESVSHIKDSIYALNLYDGFMLINKANHTKNNTLQTPFIEHIEIDKDLVFINDSDVYEAPFNKNISITISSPNSNNHFFEYAISSNSDTLNWYKMDNEKLELSSLSSDDYKIHFRTTNISGELSPVKTIQLQISPPWYKRRLFYLITALLISLVAYWLHKRKINKEQEALHKKLIKEQEELLKEKAIENDKKIVQLKNDSLKNEVKLKSKQLANTAMALVKKNESMLEIKSELIKNKNGFENALMYKRLLRKIDNSIGHEDEWQLFEYNFNQVHEEFFNQLKNKHPQLTHKDLKICAYIKMNLLTKEIAPLMNVSIRGLETHRYRLKRKLNLENDKSLVDYLRNFK</sequence>
<gene>
    <name evidence="5" type="ORF">Q4Q39_16385</name>
</gene>
<evidence type="ECO:0000313" key="6">
    <source>
        <dbReference type="Proteomes" id="UP001176891"/>
    </source>
</evidence>
<keyword evidence="6" id="KW-1185">Reference proteome</keyword>
<dbReference type="SUPFAM" id="SSF50998">
    <property type="entry name" value="Quinoprotein alcohol dehydrogenase-like"/>
    <property type="match status" value="1"/>
</dbReference>
<dbReference type="InterPro" id="IPR036388">
    <property type="entry name" value="WH-like_DNA-bd_sf"/>
</dbReference>